<dbReference type="InterPro" id="IPR008701">
    <property type="entry name" value="NPP1"/>
</dbReference>
<proteinExistence type="predicted"/>
<keyword evidence="3" id="KW-1185">Reference proteome</keyword>
<dbReference type="EMBL" id="MCFA01000234">
    <property type="protein sequence ID" value="ORX97440.1"/>
    <property type="molecule type" value="Genomic_DNA"/>
</dbReference>
<dbReference type="Proteomes" id="UP000193144">
    <property type="component" value="Unassembled WGS sequence"/>
</dbReference>
<comment type="caution">
    <text evidence="2">The sequence shown here is derived from an EMBL/GenBank/DDBJ whole genome shotgun (WGS) entry which is preliminary data.</text>
</comment>
<gene>
    <name evidence="2" type="ORF">BCR34DRAFT_577910</name>
</gene>
<feature type="chain" id="PRO_5012869773" evidence="1">
    <location>
        <begin position="24"/>
        <end position="270"/>
    </location>
</feature>
<dbReference type="PIRSF" id="PIRSF029958">
    <property type="entry name" value="Necrosis-inducing_protein"/>
    <property type="match status" value="1"/>
</dbReference>
<dbReference type="PANTHER" id="PTHR33657">
    <property type="entry name" value="DOMAIN PROTEIN, PUTATIVE (AFU_ORTHOLOGUE AFUA_5G00600)-RELATED"/>
    <property type="match status" value="1"/>
</dbReference>
<dbReference type="PANTHER" id="PTHR33657:SF6">
    <property type="entry name" value="SECRETED PROTEIN"/>
    <property type="match status" value="1"/>
</dbReference>
<evidence type="ECO:0000313" key="2">
    <source>
        <dbReference type="EMBL" id="ORX97440.1"/>
    </source>
</evidence>
<dbReference type="AlphaFoldDB" id="A0A1Y1YHD5"/>
<accession>A0A1Y1YHD5</accession>
<organism evidence="2 3">
    <name type="scientific">Clohesyomyces aquaticus</name>
    <dbReference type="NCBI Taxonomy" id="1231657"/>
    <lineage>
        <taxon>Eukaryota</taxon>
        <taxon>Fungi</taxon>
        <taxon>Dikarya</taxon>
        <taxon>Ascomycota</taxon>
        <taxon>Pezizomycotina</taxon>
        <taxon>Dothideomycetes</taxon>
        <taxon>Pleosporomycetidae</taxon>
        <taxon>Pleosporales</taxon>
        <taxon>Lindgomycetaceae</taxon>
        <taxon>Clohesyomyces</taxon>
    </lineage>
</organism>
<keyword evidence="1" id="KW-0732">Signal</keyword>
<reference evidence="2 3" key="1">
    <citation type="submission" date="2016-07" db="EMBL/GenBank/DDBJ databases">
        <title>Pervasive Adenine N6-methylation of Active Genes in Fungi.</title>
        <authorList>
            <consortium name="DOE Joint Genome Institute"/>
            <person name="Mondo S.J."/>
            <person name="Dannebaum R.O."/>
            <person name="Kuo R.C."/>
            <person name="Labutti K."/>
            <person name="Haridas S."/>
            <person name="Kuo A."/>
            <person name="Salamov A."/>
            <person name="Ahrendt S.R."/>
            <person name="Lipzen A."/>
            <person name="Sullivan W."/>
            <person name="Andreopoulos W.B."/>
            <person name="Clum A."/>
            <person name="Lindquist E."/>
            <person name="Daum C."/>
            <person name="Ramamoorthy G.K."/>
            <person name="Gryganskyi A."/>
            <person name="Culley D."/>
            <person name="Magnuson J.K."/>
            <person name="James T.Y."/>
            <person name="O'Malley M.A."/>
            <person name="Stajich J.E."/>
            <person name="Spatafora J.W."/>
            <person name="Visel A."/>
            <person name="Grigoriev I.V."/>
        </authorList>
    </citation>
    <scope>NUCLEOTIDE SEQUENCE [LARGE SCALE GENOMIC DNA]</scope>
    <source>
        <strain evidence="2 3">CBS 115471</strain>
    </source>
</reference>
<sequence>MQLFPFSALASFLILQIPYLASAILLDPLPIHADPIDIKFQPVMDFDKDSCYNIAAVDASGTIDVGLDPSVATIKGCRDLKRLAHSNAYSRHKCNRGWCAIIYAYYFEMDSVDLVFTNAGHRYDWEHVVVWVKDNTAKYVATSAHGDFPTYTTDQVRFFQDTHAKIVYHKDGVQTRSMRLAKQKDEKIENHLGTWFLSPLVGWNGFPSDSVRNALVSHDFGHAHMQFEDSSIGGMLAKSMPKEAANDEFDCAYDDGSQTFGSRRGEVFVG</sequence>
<dbReference type="OrthoDB" id="89086at2759"/>
<evidence type="ECO:0000256" key="1">
    <source>
        <dbReference type="SAM" id="SignalP"/>
    </source>
</evidence>
<dbReference type="Pfam" id="PF05630">
    <property type="entry name" value="NPP1"/>
    <property type="match status" value="1"/>
</dbReference>
<evidence type="ECO:0000313" key="3">
    <source>
        <dbReference type="Proteomes" id="UP000193144"/>
    </source>
</evidence>
<protein>
    <submittedName>
        <fullName evidence="2">Secreted protein</fullName>
    </submittedName>
</protein>
<name>A0A1Y1YHD5_9PLEO</name>
<dbReference type="STRING" id="1231657.A0A1Y1YHD5"/>
<feature type="signal peptide" evidence="1">
    <location>
        <begin position="1"/>
        <end position="23"/>
    </location>
</feature>